<feature type="domain" description="ABC transporter" evidence="4">
    <location>
        <begin position="2"/>
        <end position="246"/>
    </location>
</feature>
<accession>A0A3A1MRA3</accession>
<organism evidence="5 6">
    <name type="scientific">Candidatus Karelsulcia muelleri</name>
    <dbReference type="NCBI Taxonomy" id="336810"/>
    <lineage>
        <taxon>Bacteria</taxon>
        <taxon>Pseudomonadati</taxon>
        <taxon>Bacteroidota</taxon>
        <taxon>Flavobacteriia</taxon>
        <taxon>Flavobacteriales</taxon>
        <taxon>Candidatus Karelsulcia</taxon>
    </lineage>
</organism>
<dbReference type="Proteomes" id="UP000265496">
    <property type="component" value="Unassembled WGS sequence"/>
</dbReference>
<name>A0A3A1MRA3_9FLAO</name>
<dbReference type="InterPro" id="IPR027417">
    <property type="entry name" value="P-loop_NTPase"/>
</dbReference>
<dbReference type="PANTHER" id="PTHR43204:SF1">
    <property type="entry name" value="ABC TRANSPORTER I FAMILY MEMBER 6, CHLOROPLASTIC"/>
    <property type="match status" value="1"/>
</dbReference>
<evidence type="ECO:0000313" key="6">
    <source>
        <dbReference type="Proteomes" id="UP000265496"/>
    </source>
</evidence>
<dbReference type="InterPro" id="IPR003439">
    <property type="entry name" value="ABC_transporter-like_ATP-bd"/>
</dbReference>
<evidence type="ECO:0000259" key="4">
    <source>
        <dbReference type="PROSITE" id="PS50893"/>
    </source>
</evidence>
<dbReference type="Pfam" id="PF00005">
    <property type="entry name" value="ABC_tran"/>
    <property type="match status" value="1"/>
</dbReference>
<reference evidence="5 6" key="2">
    <citation type="submission" date="2018-10" db="EMBL/GenBank/DDBJ databases">
        <title>Draft genome sequence of Candidatus Sulcia muelleri from Kolla paulula, a vector of Xylella fastidiosa causing Pierces disease of grapevine in Taiwan.</title>
        <authorList>
            <person name="Shih H.-T."/>
        </authorList>
    </citation>
    <scope>NUCLEOTIDE SEQUENCE [LARGE SCALE GENOMIC DNA]</scope>
    <source>
        <strain evidence="5 6">KPTW1</strain>
    </source>
</reference>
<evidence type="ECO:0000256" key="1">
    <source>
        <dbReference type="ARBA" id="ARBA00006216"/>
    </source>
</evidence>
<dbReference type="PROSITE" id="PS50893">
    <property type="entry name" value="ABC_TRANSPORTER_2"/>
    <property type="match status" value="1"/>
</dbReference>
<dbReference type="Gene3D" id="3.40.50.300">
    <property type="entry name" value="P-loop containing nucleotide triphosphate hydrolases"/>
    <property type="match status" value="1"/>
</dbReference>
<dbReference type="SMART" id="SM00382">
    <property type="entry name" value="AAA"/>
    <property type="match status" value="1"/>
</dbReference>
<dbReference type="EMBL" id="QWZP01000005">
    <property type="protein sequence ID" value="RIU86065.1"/>
    <property type="molecule type" value="Genomic_DNA"/>
</dbReference>
<dbReference type="AlphaFoldDB" id="A0A3A1MRA3"/>
<dbReference type="GO" id="GO:0016887">
    <property type="term" value="F:ATP hydrolysis activity"/>
    <property type="evidence" value="ECO:0007669"/>
    <property type="project" value="InterPro"/>
</dbReference>
<evidence type="ECO:0000313" key="5">
    <source>
        <dbReference type="EMBL" id="RIU86065.1"/>
    </source>
</evidence>
<dbReference type="GO" id="GO:0005524">
    <property type="term" value="F:ATP binding"/>
    <property type="evidence" value="ECO:0007669"/>
    <property type="project" value="UniProtKB-KW"/>
</dbReference>
<dbReference type="CDD" id="cd03217">
    <property type="entry name" value="ABC_FeS_Assembly"/>
    <property type="match status" value="1"/>
</dbReference>
<dbReference type="SUPFAM" id="SSF52540">
    <property type="entry name" value="P-loop containing nucleoside triphosphate hydrolases"/>
    <property type="match status" value="1"/>
</dbReference>
<evidence type="ECO:0000256" key="3">
    <source>
        <dbReference type="ARBA" id="ARBA00022840"/>
    </source>
</evidence>
<dbReference type="InterPro" id="IPR010230">
    <property type="entry name" value="FeS-cluster_ATPase_SufC"/>
</dbReference>
<keyword evidence="2" id="KW-0547">Nucleotide-binding</keyword>
<proteinExistence type="inferred from homology"/>
<comment type="similarity">
    <text evidence="1">Belongs to the ABC transporter superfamily. Ycf16 family.</text>
</comment>
<dbReference type="InterPro" id="IPR003593">
    <property type="entry name" value="AAA+_ATPase"/>
</dbReference>
<comment type="caution">
    <text evidence="5">The sequence shown here is derived from an EMBL/GenBank/DDBJ whole genome shotgun (WGS) entry which is preliminary data.</text>
</comment>
<dbReference type="PANTHER" id="PTHR43204">
    <property type="entry name" value="ABC TRANSPORTER I FAMILY MEMBER 6, CHLOROPLASTIC"/>
    <property type="match status" value="1"/>
</dbReference>
<reference evidence="6" key="1">
    <citation type="submission" date="2018-08" db="EMBL/GenBank/DDBJ databases">
        <authorList>
            <person name="Dai Z."/>
        </authorList>
    </citation>
    <scope>NUCLEOTIDE SEQUENCE [LARGE SCALE GENOMIC DNA]</scope>
    <source>
        <strain evidence="6">KPTW1</strain>
    </source>
</reference>
<protein>
    <submittedName>
        <fullName evidence="5">Fe-S cluster assembly ATPase SufC</fullName>
    </submittedName>
</protein>
<sequence>MLKINNLYVSVKTKQILKGVNLTINKGEIHVIMGPNGSGKSTLASIIAGKKDYKINKGNIIFENINLNFFPPEERAHLGIFLSFQDPIEIPGISIMNFIRISINSIRKANGKKEISSNEFFQKVKMVSDLLKINQTFLSRSLNEGFSGGEKKRNEIFQMCMINPKLSILDEMDSGLDIDAIRTISIGINKFKKKNNSILIITHYQRLLNYIIPDYVHILYKGKLVKSGNKELAIKIESEGYDWIKN</sequence>
<gene>
    <name evidence="5" type="primary">sufC</name>
    <name evidence="5" type="ORF">D2A33_00980</name>
</gene>
<evidence type="ECO:0000256" key="2">
    <source>
        <dbReference type="ARBA" id="ARBA00022741"/>
    </source>
</evidence>
<keyword evidence="3" id="KW-0067">ATP-binding</keyword>
<dbReference type="NCBIfam" id="TIGR01978">
    <property type="entry name" value="sufC"/>
    <property type="match status" value="1"/>
</dbReference>
<dbReference type="RefSeq" id="WP_158366140.1">
    <property type="nucleotide sequence ID" value="NZ_QWZP01000005.1"/>
</dbReference>